<evidence type="ECO:0000256" key="2">
    <source>
        <dbReference type="SAM" id="Phobius"/>
    </source>
</evidence>
<dbReference type="AlphaFoldDB" id="A0A7Z0J6Y2"/>
<feature type="transmembrane region" description="Helical" evidence="2">
    <location>
        <begin position="141"/>
        <end position="167"/>
    </location>
</feature>
<dbReference type="Proteomes" id="UP000537260">
    <property type="component" value="Unassembled WGS sequence"/>
</dbReference>
<dbReference type="RefSeq" id="WP_179579024.1">
    <property type="nucleotide sequence ID" value="NZ_JACCFM010000001.1"/>
</dbReference>
<feature type="transmembrane region" description="Helical" evidence="2">
    <location>
        <begin position="21"/>
        <end position="49"/>
    </location>
</feature>
<accession>A0A7Z0J6Y2</accession>
<organism evidence="3 4">
    <name type="scientific">Glaciibacter psychrotolerans</name>
    <dbReference type="NCBI Taxonomy" id="670054"/>
    <lineage>
        <taxon>Bacteria</taxon>
        <taxon>Bacillati</taxon>
        <taxon>Actinomycetota</taxon>
        <taxon>Actinomycetes</taxon>
        <taxon>Micrococcales</taxon>
        <taxon>Microbacteriaceae</taxon>
        <taxon>Glaciibacter</taxon>
    </lineage>
</organism>
<dbReference type="InterPro" id="IPR001733">
    <property type="entry name" value="Peptidase_S26B"/>
</dbReference>
<dbReference type="GO" id="GO:0009003">
    <property type="term" value="F:signal peptidase activity"/>
    <property type="evidence" value="ECO:0007669"/>
    <property type="project" value="UniProtKB-EC"/>
</dbReference>
<name>A0A7Z0J6Y2_9MICO</name>
<dbReference type="CDD" id="cd06530">
    <property type="entry name" value="S26_SPase_I"/>
    <property type="match status" value="1"/>
</dbReference>
<comment type="caution">
    <text evidence="3">The sequence shown here is derived from an EMBL/GenBank/DDBJ whole genome shotgun (WGS) entry which is preliminary data.</text>
</comment>
<protein>
    <recommendedName>
        <fullName evidence="1">Signal peptidase I</fullName>
        <ecNumber evidence="1">3.4.21.89</ecNumber>
    </recommendedName>
</protein>
<keyword evidence="2" id="KW-0472">Membrane</keyword>
<dbReference type="GO" id="GO:0016020">
    <property type="term" value="C:membrane"/>
    <property type="evidence" value="ECO:0007669"/>
    <property type="project" value="UniProtKB-UniRule"/>
</dbReference>
<evidence type="ECO:0000313" key="3">
    <source>
        <dbReference type="EMBL" id="NYJ20408.1"/>
    </source>
</evidence>
<dbReference type="EMBL" id="JACCFM010000001">
    <property type="protein sequence ID" value="NYJ20408.1"/>
    <property type="molecule type" value="Genomic_DNA"/>
</dbReference>
<reference evidence="3 4" key="1">
    <citation type="submission" date="2020-07" db="EMBL/GenBank/DDBJ databases">
        <title>Sequencing the genomes of 1000 actinobacteria strains.</title>
        <authorList>
            <person name="Klenk H.-P."/>
        </authorList>
    </citation>
    <scope>NUCLEOTIDE SEQUENCE [LARGE SCALE GENOMIC DNA]</scope>
    <source>
        <strain evidence="3 4">LI1</strain>
    </source>
</reference>
<sequence length="193" mass="20095">MTSSHTLPTSRRIGRGLSETALNLAALGGLIALTLVALAFFFNISLIMFKTGSMSPTIPTGSVSIVHEIPAAEISVGDVVTVDRSGELPVTHRVTSASAVAADGSRSITLKGDANELEDPAPYTVSQVRIVLWSAPGLAAVIVWFSNPLVLGSITCGATALVMGAFWPRRSAQREAAAPRAQRVHGRHAALAS</sequence>
<dbReference type="InterPro" id="IPR019533">
    <property type="entry name" value="Peptidase_S26"/>
</dbReference>
<keyword evidence="3" id="KW-0378">Hydrolase</keyword>
<evidence type="ECO:0000256" key="1">
    <source>
        <dbReference type="NCBIfam" id="TIGR02228"/>
    </source>
</evidence>
<keyword evidence="2" id="KW-1133">Transmembrane helix</keyword>
<dbReference type="EC" id="3.4.21.89" evidence="1"/>
<gene>
    <name evidence="3" type="ORF">HNR05_002199</name>
</gene>
<proteinExistence type="predicted"/>
<keyword evidence="4" id="KW-1185">Reference proteome</keyword>
<dbReference type="NCBIfam" id="TIGR02228">
    <property type="entry name" value="sigpep_I_arch"/>
    <property type="match status" value="1"/>
</dbReference>
<evidence type="ECO:0000313" key="4">
    <source>
        <dbReference type="Proteomes" id="UP000537260"/>
    </source>
</evidence>
<keyword evidence="2" id="KW-0812">Transmembrane</keyword>
<dbReference type="GO" id="GO:0004252">
    <property type="term" value="F:serine-type endopeptidase activity"/>
    <property type="evidence" value="ECO:0007669"/>
    <property type="project" value="UniProtKB-UniRule"/>
</dbReference>
<dbReference type="GO" id="GO:0006465">
    <property type="term" value="P:signal peptide processing"/>
    <property type="evidence" value="ECO:0007669"/>
    <property type="project" value="UniProtKB-UniRule"/>
</dbReference>